<dbReference type="AlphaFoldDB" id="A0A1I2P1K1"/>
<protein>
    <submittedName>
        <fullName evidence="11">Transporter, NhaC family</fullName>
    </submittedName>
</protein>
<dbReference type="NCBIfam" id="TIGR00931">
    <property type="entry name" value="antiport_nhaC"/>
    <property type="match status" value="1"/>
</dbReference>
<keyword evidence="2" id="KW-0813">Transport</keyword>
<feature type="transmembrane region" description="Helical" evidence="9">
    <location>
        <begin position="81"/>
        <end position="104"/>
    </location>
</feature>
<dbReference type="RefSeq" id="WP_092788535.1">
    <property type="nucleotide sequence ID" value="NZ_FOPC01000001.1"/>
</dbReference>
<feature type="transmembrane region" description="Helical" evidence="9">
    <location>
        <begin position="143"/>
        <end position="169"/>
    </location>
</feature>
<evidence type="ECO:0000259" key="10">
    <source>
        <dbReference type="Pfam" id="PF03553"/>
    </source>
</evidence>
<dbReference type="Proteomes" id="UP000199642">
    <property type="component" value="Unassembled WGS sequence"/>
</dbReference>
<dbReference type="EMBL" id="FOPC01000001">
    <property type="protein sequence ID" value="SFG08939.1"/>
    <property type="molecule type" value="Genomic_DNA"/>
</dbReference>
<accession>A0A1I2P1K1</accession>
<keyword evidence="3" id="KW-0050">Antiport</keyword>
<feature type="domain" description="Na+/H+ antiporter NhaC-like C-terminal" evidence="10">
    <location>
        <begin position="166"/>
        <end position="473"/>
    </location>
</feature>
<reference evidence="12" key="1">
    <citation type="submission" date="2016-10" db="EMBL/GenBank/DDBJ databases">
        <authorList>
            <person name="Varghese N."/>
            <person name="Submissions S."/>
        </authorList>
    </citation>
    <scope>NUCLEOTIDE SEQUENCE [LARGE SCALE GENOMIC DNA]</scope>
    <source>
        <strain evidence="12">DSM 19315</strain>
    </source>
</reference>
<keyword evidence="5 9" id="KW-0812">Transmembrane</keyword>
<keyword evidence="4" id="KW-1003">Cell membrane</keyword>
<evidence type="ECO:0000256" key="7">
    <source>
        <dbReference type="ARBA" id="ARBA00023136"/>
    </source>
</evidence>
<dbReference type="GO" id="GO:0005886">
    <property type="term" value="C:plasma membrane"/>
    <property type="evidence" value="ECO:0007669"/>
    <property type="project" value="UniProtKB-SubCell"/>
</dbReference>
<evidence type="ECO:0000256" key="9">
    <source>
        <dbReference type="SAM" id="Phobius"/>
    </source>
</evidence>
<comment type="similarity">
    <text evidence="8">Belongs to the NhaC Na(+)/H(+) (TC 2.A.35) antiporter family.</text>
</comment>
<dbReference type="InterPro" id="IPR018461">
    <property type="entry name" value="Na/H_Antiport_NhaC-like_C"/>
</dbReference>
<evidence type="ECO:0000313" key="11">
    <source>
        <dbReference type="EMBL" id="SFG08939.1"/>
    </source>
</evidence>
<gene>
    <name evidence="11" type="ORF">SAMN04487988_101370</name>
</gene>
<evidence type="ECO:0000256" key="6">
    <source>
        <dbReference type="ARBA" id="ARBA00022989"/>
    </source>
</evidence>
<evidence type="ECO:0000313" key="12">
    <source>
        <dbReference type="Proteomes" id="UP000199642"/>
    </source>
</evidence>
<feature type="transmembrane region" description="Helical" evidence="9">
    <location>
        <begin position="110"/>
        <end position="131"/>
    </location>
</feature>
<keyword evidence="7 9" id="KW-0472">Membrane</keyword>
<dbReference type="InterPro" id="IPR004770">
    <property type="entry name" value="Na/H_antiport_NhaC"/>
</dbReference>
<feature type="transmembrane region" description="Helical" evidence="9">
    <location>
        <begin position="12"/>
        <end position="30"/>
    </location>
</feature>
<keyword evidence="12" id="KW-1185">Reference proteome</keyword>
<keyword evidence="6 9" id="KW-1133">Transmembrane helix</keyword>
<evidence type="ECO:0000256" key="2">
    <source>
        <dbReference type="ARBA" id="ARBA00022448"/>
    </source>
</evidence>
<feature type="transmembrane region" description="Helical" evidence="9">
    <location>
        <begin position="202"/>
        <end position="220"/>
    </location>
</feature>
<evidence type="ECO:0000256" key="4">
    <source>
        <dbReference type="ARBA" id="ARBA00022475"/>
    </source>
</evidence>
<evidence type="ECO:0000256" key="8">
    <source>
        <dbReference type="ARBA" id="ARBA00038435"/>
    </source>
</evidence>
<evidence type="ECO:0000256" key="3">
    <source>
        <dbReference type="ARBA" id="ARBA00022449"/>
    </source>
</evidence>
<name>A0A1I2P1K1_9BACT</name>
<sequence>MEEKTRVSSVGEALIPLIFLIVLLVLNIQVFGTDGLSGSNQIVLILSAGVAALVAVYRLGYRWDTLQEGMVNSISSAMSSILILFLIGALAGTWMISGIVPAMIYYGLQILNPVIFLVAACIVCGIVSVATGSSWTTVATVGIALLGIGKALGFEEGIIAGAIISGAYFGDKMSPLSDTTNLAPAMAGTDLFTHIRHMAKTTIPSMTITLILFIVIGMNYETQGSVENVKAISAIILEKFNINGWLFIVPVVVLVMIIKKVPAIPALLTGALLGGVFAVIFQPQIITGIANESSGSYAYLSFKAVMMALYGEISVVTSNDVVNELLITRGMGGMLYTIWLIVCAMVFGGIMEVSGMLRVLAEAIIKKVHTVGSLIASTAATCMFFNVTTSDQYLAILVPGRMYADIYRKRGLKPENLSRTLEDSATVTSVLVPWNTCGATQASVLGVATFVYAPYCFFNIISPIMTILYGYLNIGISYYEEDEEELQYDSIANK</sequence>
<dbReference type="InterPro" id="IPR052180">
    <property type="entry name" value="NhaC_Na-H+_Antiporter"/>
</dbReference>
<dbReference type="GO" id="GO:0015297">
    <property type="term" value="F:antiporter activity"/>
    <property type="evidence" value="ECO:0007669"/>
    <property type="project" value="UniProtKB-KW"/>
</dbReference>
<proteinExistence type="inferred from homology"/>
<evidence type="ECO:0000256" key="5">
    <source>
        <dbReference type="ARBA" id="ARBA00022692"/>
    </source>
</evidence>
<comment type="subcellular location">
    <subcellularLocation>
        <location evidence="1">Cell membrane</location>
        <topology evidence="1">Multi-pass membrane protein</topology>
    </subcellularLocation>
</comment>
<feature type="transmembrane region" description="Helical" evidence="9">
    <location>
        <begin position="452"/>
        <end position="472"/>
    </location>
</feature>
<feature type="transmembrane region" description="Helical" evidence="9">
    <location>
        <begin position="297"/>
        <end position="316"/>
    </location>
</feature>
<dbReference type="STRING" id="435880.SAMN04487988_101370"/>
<dbReference type="OrthoDB" id="9762978at2"/>
<feature type="transmembrane region" description="Helical" evidence="9">
    <location>
        <begin position="240"/>
        <end position="258"/>
    </location>
</feature>
<evidence type="ECO:0000256" key="1">
    <source>
        <dbReference type="ARBA" id="ARBA00004651"/>
    </source>
</evidence>
<organism evidence="11 12">
    <name type="scientific">Algoriphagus hitonicola</name>
    <dbReference type="NCBI Taxonomy" id="435880"/>
    <lineage>
        <taxon>Bacteria</taxon>
        <taxon>Pseudomonadati</taxon>
        <taxon>Bacteroidota</taxon>
        <taxon>Cytophagia</taxon>
        <taxon>Cytophagales</taxon>
        <taxon>Cyclobacteriaceae</taxon>
        <taxon>Algoriphagus</taxon>
    </lineage>
</organism>
<feature type="transmembrane region" description="Helical" evidence="9">
    <location>
        <begin position="336"/>
        <end position="361"/>
    </location>
</feature>
<feature type="transmembrane region" description="Helical" evidence="9">
    <location>
        <begin position="368"/>
        <end position="387"/>
    </location>
</feature>
<feature type="transmembrane region" description="Helical" evidence="9">
    <location>
        <begin position="42"/>
        <end position="60"/>
    </location>
</feature>
<dbReference type="PANTHER" id="PTHR33451">
    <property type="entry name" value="MALATE-2H(+)/NA(+)-LACTATE ANTIPORTER"/>
    <property type="match status" value="1"/>
</dbReference>
<dbReference type="Pfam" id="PF03553">
    <property type="entry name" value="Na_H_antiporter"/>
    <property type="match status" value="1"/>
</dbReference>
<feature type="transmembrane region" description="Helical" evidence="9">
    <location>
        <begin position="264"/>
        <end position="285"/>
    </location>
</feature>
<dbReference type="PANTHER" id="PTHR33451:SF3">
    <property type="entry name" value="MALATE-2H(+)_NA(+)-LACTATE ANTIPORTER"/>
    <property type="match status" value="1"/>
</dbReference>